<evidence type="ECO:0000313" key="1">
    <source>
        <dbReference type="EMBL" id="SVD48833.1"/>
    </source>
</evidence>
<dbReference type="EMBL" id="UINC01153876">
    <property type="protein sequence ID" value="SVD48833.1"/>
    <property type="molecule type" value="Genomic_DNA"/>
</dbReference>
<accession>A0A382VQQ5</accession>
<feature type="non-terminal residue" evidence="1">
    <location>
        <position position="1"/>
    </location>
</feature>
<protein>
    <submittedName>
        <fullName evidence="1">Uncharacterized protein</fullName>
    </submittedName>
</protein>
<reference evidence="1" key="1">
    <citation type="submission" date="2018-05" db="EMBL/GenBank/DDBJ databases">
        <authorList>
            <person name="Lanie J.A."/>
            <person name="Ng W.-L."/>
            <person name="Kazmierczak K.M."/>
            <person name="Andrzejewski T.M."/>
            <person name="Davidsen T.M."/>
            <person name="Wayne K.J."/>
            <person name="Tettelin H."/>
            <person name="Glass J.I."/>
            <person name="Rusch D."/>
            <person name="Podicherti R."/>
            <person name="Tsui H.-C.T."/>
            <person name="Winkler M.E."/>
        </authorList>
    </citation>
    <scope>NUCLEOTIDE SEQUENCE</scope>
</reference>
<sequence>ASYICRCSDGLFPCRDQDPPMAKRKIMPIDHSRSIRLLQDLVGSH</sequence>
<proteinExistence type="predicted"/>
<organism evidence="1">
    <name type="scientific">marine metagenome</name>
    <dbReference type="NCBI Taxonomy" id="408172"/>
    <lineage>
        <taxon>unclassified sequences</taxon>
        <taxon>metagenomes</taxon>
        <taxon>ecological metagenomes</taxon>
    </lineage>
</organism>
<gene>
    <name evidence="1" type="ORF">METZ01_LOCUS401687</name>
</gene>
<dbReference type="AlphaFoldDB" id="A0A382VQQ5"/>
<name>A0A382VQQ5_9ZZZZ</name>